<dbReference type="HAMAP" id="MF_00129">
    <property type="entry name" value="MnmG_GidA"/>
    <property type="match status" value="1"/>
</dbReference>
<dbReference type="GO" id="GO:0005829">
    <property type="term" value="C:cytosol"/>
    <property type="evidence" value="ECO:0007669"/>
    <property type="project" value="TreeGrafter"/>
</dbReference>
<dbReference type="Gene3D" id="1.10.10.1800">
    <property type="entry name" value="tRNA uridine 5-carboxymethylaminomethyl modification enzyme MnmG/GidA"/>
    <property type="match status" value="1"/>
</dbReference>
<dbReference type="EMBL" id="QMPY01000108">
    <property type="protein sequence ID" value="RLE07254.1"/>
    <property type="molecule type" value="Genomic_DNA"/>
</dbReference>
<evidence type="ECO:0000256" key="1">
    <source>
        <dbReference type="ARBA" id="ARBA00001974"/>
    </source>
</evidence>
<dbReference type="Pfam" id="PF13932">
    <property type="entry name" value="SAM_GIDA_C"/>
    <property type="match status" value="1"/>
</dbReference>
<keyword evidence="5 12" id="KW-0963">Cytoplasm</keyword>
<evidence type="ECO:0000259" key="13">
    <source>
        <dbReference type="SMART" id="SM01228"/>
    </source>
</evidence>
<dbReference type="NCBIfam" id="TIGR00136">
    <property type="entry name" value="mnmG_gidA"/>
    <property type="match status" value="1"/>
</dbReference>
<feature type="domain" description="tRNA uridine 5-carboxymethylaminomethyl modification enzyme C-terminal subdomain" evidence="13">
    <location>
        <begin position="545"/>
        <end position="616"/>
    </location>
</feature>
<evidence type="ECO:0000256" key="11">
    <source>
        <dbReference type="ARBA" id="ARBA00031800"/>
    </source>
</evidence>
<dbReference type="InterPro" id="IPR049312">
    <property type="entry name" value="GIDA_C_N"/>
</dbReference>
<evidence type="ECO:0000256" key="6">
    <source>
        <dbReference type="ARBA" id="ARBA00022630"/>
    </source>
</evidence>
<feature type="binding site" evidence="12">
    <location>
        <begin position="14"/>
        <end position="19"/>
    </location>
    <ligand>
        <name>FAD</name>
        <dbReference type="ChEBI" id="CHEBI:57692"/>
    </ligand>
</feature>
<evidence type="ECO:0000256" key="9">
    <source>
        <dbReference type="ARBA" id="ARBA00023027"/>
    </source>
</evidence>
<dbReference type="PROSITE" id="PS01280">
    <property type="entry name" value="GIDA_1"/>
    <property type="match status" value="1"/>
</dbReference>
<feature type="binding site" evidence="12">
    <location>
        <begin position="273"/>
        <end position="287"/>
    </location>
    <ligand>
        <name>NAD(+)</name>
        <dbReference type="ChEBI" id="CHEBI:57540"/>
    </ligand>
</feature>
<evidence type="ECO:0000256" key="2">
    <source>
        <dbReference type="ARBA" id="ARBA00003717"/>
    </source>
</evidence>
<dbReference type="Pfam" id="PF21680">
    <property type="entry name" value="GIDA_C_1st"/>
    <property type="match status" value="1"/>
</dbReference>
<dbReference type="FunFam" id="1.10.150.570:FF:000001">
    <property type="entry name" value="tRNA uridine 5-carboxymethylaminomethyl modification enzyme MnmG"/>
    <property type="match status" value="1"/>
</dbReference>
<dbReference type="GO" id="GO:0002098">
    <property type="term" value="P:tRNA wobble uridine modification"/>
    <property type="evidence" value="ECO:0007669"/>
    <property type="project" value="InterPro"/>
</dbReference>
<evidence type="ECO:0000256" key="10">
    <source>
        <dbReference type="ARBA" id="ARBA00025948"/>
    </source>
</evidence>
<comment type="caution">
    <text evidence="12">Lacks conserved residue(s) required for the propagation of feature annotation.</text>
</comment>
<comment type="subunit">
    <text evidence="10 12">Homodimer. Heterotetramer of two MnmE and two MnmG subunits.</text>
</comment>
<dbReference type="GO" id="GO:0030488">
    <property type="term" value="P:tRNA methylation"/>
    <property type="evidence" value="ECO:0007669"/>
    <property type="project" value="TreeGrafter"/>
</dbReference>
<dbReference type="InterPro" id="IPR036188">
    <property type="entry name" value="FAD/NAD-bd_sf"/>
</dbReference>
<evidence type="ECO:0000256" key="4">
    <source>
        <dbReference type="ARBA" id="ARBA00020461"/>
    </source>
</evidence>
<dbReference type="PROSITE" id="PS01281">
    <property type="entry name" value="GIDA_2"/>
    <property type="match status" value="1"/>
</dbReference>
<evidence type="ECO:0000256" key="7">
    <source>
        <dbReference type="ARBA" id="ARBA00022694"/>
    </source>
</evidence>
<evidence type="ECO:0000256" key="3">
    <source>
        <dbReference type="ARBA" id="ARBA00007653"/>
    </source>
</evidence>
<evidence type="ECO:0000313" key="15">
    <source>
        <dbReference type="Proteomes" id="UP000277457"/>
    </source>
</evidence>
<dbReference type="FunFam" id="1.10.10.1800:FF:000001">
    <property type="entry name" value="tRNA uridine 5-carboxymethylaminomethyl modification enzyme MnmG"/>
    <property type="match status" value="1"/>
</dbReference>
<dbReference type="PANTHER" id="PTHR11806">
    <property type="entry name" value="GLUCOSE INHIBITED DIVISION PROTEIN A"/>
    <property type="match status" value="1"/>
</dbReference>
<keyword evidence="8 12" id="KW-0274">FAD</keyword>
<keyword evidence="7 12" id="KW-0819">tRNA processing</keyword>
<comment type="cofactor">
    <cofactor evidence="1 12">
        <name>FAD</name>
        <dbReference type="ChEBI" id="CHEBI:57692"/>
    </cofactor>
</comment>
<keyword evidence="6 12" id="KW-0285">Flavoprotein</keyword>
<organism evidence="14 15">
    <name type="scientific">Aerophobetes bacterium</name>
    <dbReference type="NCBI Taxonomy" id="2030807"/>
    <lineage>
        <taxon>Bacteria</taxon>
        <taxon>Candidatus Aerophobota</taxon>
    </lineage>
</organism>
<dbReference type="AlphaFoldDB" id="A0A662D1X5"/>
<comment type="subcellular location">
    <subcellularLocation>
        <location evidence="12">Cytoplasm</location>
    </subcellularLocation>
</comment>
<dbReference type="SMART" id="SM01228">
    <property type="entry name" value="GIDA_assoc_3"/>
    <property type="match status" value="1"/>
</dbReference>
<comment type="function">
    <text evidence="2 12">NAD-binding protein involved in the addition of a carboxymethylaminomethyl (cmnm) group at the wobble position (U34) of certain tRNAs, forming tRNA-cmnm(5)s(2)U34.</text>
</comment>
<protein>
    <recommendedName>
        <fullName evidence="4 12">tRNA uridine 5-carboxymethylaminomethyl modification enzyme MnmG</fullName>
    </recommendedName>
    <alternativeName>
        <fullName evidence="11 12">Glucose-inhibited division protein A</fullName>
    </alternativeName>
</protein>
<evidence type="ECO:0000256" key="8">
    <source>
        <dbReference type="ARBA" id="ARBA00022827"/>
    </source>
</evidence>
<dbReference type="InterPro" id="IPR020595">
    <property type="entry name" value="MnmG-rel_CS"/>
</dbReference>
<dbReference type="PANTHER" id="PTHR11806:SF0">
    <property type="entry name" value="PROTEIN MTO1 HOMOLOG, MITOCHONDRIAL"/>
    <property type="match status" value="1"/>
</dbReference>
<dbReference type="GO" id="GO:0050660">
    <property type="term" value="F:flavin adenine dinucleotide binding"/>
    <property type="evidence" value="ECO:0007669"/>
    <property type="project" value="UniProtKB-UniRule"/>
</dbReference>
<dbReference type="InterPro" id="IPR044920">
    <property type="entry name" value="MnmG_C_subdom_sf"/>
</dbReference>
<dbReference type="InterPro" id="IPR002218">
    <property type="entry name" value="MnmG-rel"/>
</dbReference>
<dbReference type="InterPro" id="IPR026904">
    <property type="entry name" value="MnmG_C"/>
</dbReference>
<evidence type="ECO:0000313" key="14">
    <source>
        <dbReference type="EMBL" id="RLE07254.1"/>
    </source>
</evidence>
<comment type="similarity">
    <text evidence="3 12">Belongs to the MnmG family.</text>
</comment>
<sequence>MSTYPKKYDVIVVGGGHAGCEAALAASRMGCSTLLLTMNIDTIAVMSCNPAIGGLAKGQLVKEIDALGGEMGKAIDRTGTQFRILNTSKGPAVRSSRAQADKEKYRLCMKSTLENQPNLDLKQGVVEKILVKDKTACGVETNIGERFLGKTTIICPGTFLNGVIHIGFVHFPAGRMGEFPAIGLSKNLRELGFRMGRFMTDTCPRLDGKSINFSVLKPQYGDEPPVPFSFSTKRIIKHQIPCYITYTNSRTHHIIKEGLAHSPIYTKIIKGPGPRYCPSIEDKIIRFPEKERHQIFLEPMGRDTIEFYPNGLFTTLPVDIQIKMIHTIEGLEKAEITRPGYGIEHDYVDPTQLFPTLETKLVRNLYFAGQINGTTGYEEAAAQGLMAGINAALKTKGKEPLILDRSQAYIGVLIDDLVTKGTNEPYRMFTSRAEYRLVLREDNADLRLKEIGYRIGLVDREDYEKVLAKKEAIERELMRLKKVKIIPNETTNKKLKEWGTTPLTHPVSLEELLQRPQLTYDQLISLNKGEEKLSAEEAFQVEVNVKYRGYIERQNREIERFKRMEKMRIPPDMDFFKIPSLSTEVREKLSKFKPISIGQASRISGITPAAISMLMVYLKKSNEKKNRDDQGKPR</sequence>
<reference evidence="14 15" key="1">
    <citation type="submission" date="2018-06" db="EMBL/GenBank/DDBJ databases">
        <title>Extensive metabolic versatility and redundancy in microbially diverse, dynamic hydrothermal sediments.</title>
        <authorList>
            <person name="Dombrowski N."/>
            <person name="Teske A."/>
            <person name="Baker B.J."/>
        </authorList>
    </citation>
    <scope>NUCLEOTIDE SEQUENCE [LARGE SCALE GENOMIC DNA]</scope>
    <source>
        <strain evidence="14">B7_G13</strain>
    </source>
</reference>
<comment type="caution">
    <text evidence="14">The sequence shown here is derived from an EMBL/GenBank/DDBJ whole genome shotgun (WGS) entry which is preliminary data.</text>
</comment>
<dbReference type="FunFam" id="3.50.50.60:FF:000002">
    <property type="entry name" value="tRNA uridine 5-carboxymethylaminomethyl modification enzyme MnmG"/>
    <property type="match status" value="1"/>
</dbReference>
<evidence type="ECO:0000256" key="5">
    <source>
        <dbReference type="ARBA" id="ARBA00022490"/>
    </source>
</evidence>
<dbReference type="InterPro" id="IPR004416">
    <property type="entry name" value="MnmG"/>
</dbReference>
<name>A0A662D1X5_UNCAE</name>
<accession>A0A662D1X5</accession>
<dbReference type="Pfam" id="PF01134">
    <property type="entry name" value="GIDA"/>
    <property type="match status" value="1"/>
</dbReference>
<keyword evidence="9 12" id="KW-0520">NAD</keyword>
<dbReference type="InterPro" id="IPR047001">
    <property type="entry name" value="MnmG_C_subdom"/>
</dbReference>
<dbReference type="InterPro" id="IPR040131">
    <property type="entry name" value="MnmG_N"/>
</dbReference>
<proteinExistence type="inferred from homology"/>
<dbReference type="Gene3D" id="1.10.150.570">
    <property type="entry name" value="GidA associated domain, C-terminal subdomain"/>
    <property type="match status" value="1"/>
</dbReference>
<evidence type="ECO:0000256" key="12">
    <source>
        <dbReference type="HAMAP-Rule" id="MF_00129"/>
    </source>
</evidence>
<gene>
    <name evidence="12" type="primary">mnmG</name>
    <name evidence="12" type="synonym">gidA</name>
    <name evidence="14" type="ORF">DRZ78_03275</name>
</gene>
<dbReference type="Proteomes" id="UP000277457">
    <property type="component" value="Unassembled WGS sequence"/>
</dbReference>
<dbReference type="Gene3D" id="3.50.50.60">
    <property type="entry name" value="FAD/NAD(P)-binding domain"/>
    <property type="match status" value="2"/>
</dbReference>
<dbReference type="SUPFAM" id="SSF51905">
    <property type="entry name" value="FAD/NAD(P)-binding domain"/>
    <property type="match status" value="1"/>
</dbReference>